<accession>A0A2A4HX12</accession>
<comment type="caution">
    <text evidence="3">The sequence shown here is derived from an EMBL/GenBank/DDBJ whole genome shotgun (WGS) entry which is preliminary data.</text>
</comment>
<dbReference type="Proteomes" id="UP000218784">
    <property type="component" value="Unassembled WGS sequence"/>
</dbReference>
<dbReference type="Gene3D" id="1.10.238.10">
    <property type="entry name" value="EF-hand"/>
    <property type="match status" value="1"/>
</dbReference>
<dbReference type="InterPro" id="IPR002048">
    <property type="entry name" value="EF_hand_dom"/>
</dbReference>
<feature type="compositionally biased region" description="Basic and acidic residues" evidence="1">
    <location>
        <begin position="58"/>
        <end position="73"/>
    </location>
</feature>
<dbReference type="PROSITE" id="PS00018">
    <property type="entry name" value="EF_HAND_1"/>
    <property type="match status" value="2"/>
</dbReference>
<dbReference type="GO" id="GO:0005509">
    <property type="term" value="F:calcium ion binding"/>
    <property type="evidence" value="ECO:0007669"/>
    <property type="project" value="InterPro"/>
</dbReference>
<evidence type="ECO:0000259" key="2">
    <source>
        <dbReference type="PROSITE" id="PS50222"/>
    </source>
</evidence>
<keyword evidence="4" id="KW-1185">Reference proteome</keyword>
<feature type="domain" description="EF-hand" evidence="2">
    <location>
        <begin position="83"/>
        <end position="118"/>
    </location>
</feature>
<proteinExistence type="predicted"/>
<dbReference type="EMBL" id="NWVD01000004">
    <property type="protein sequence ID" value="PCG08910.1"/>
    <property type="molecule type" value="Genomic_DNA"/>
</dbReference>
<evidence type="ECO:0000313" key="4">
    <source>
        <dbReference type="Proteomes" id="UP000218784"/>
    </source>
</evidence>
<reference evidence="3 4" key="1">
    <citation type="submission" date="2017-09" db="EMBL/GenBank/DDBJ databases">
        <title>Sphingomonas ginsenosidimutans KACC 14949, whole genome shotgun sequence.</title>
        <authorList>
            <person name="Feng G."/>
            <person name="Zhu H."/>
        </authorList>
    </citation>
    <scope>NUCLEOTIDE SEQUENCE [LARGE SCALE GENOMIC DNA]</scope>
    <source>
        <strain evidence="3 4">KACC 14949</strain>
    </source>
</reference>
<dbReference type="SUPFAM" id="SSF47473">
    <property type="entry name" value="EF-hand"/>
    <property type="match status" value="1"/>
</dbReference>
<keyword evidence="3" id="KW-0418">Kinase</keyword>
<gene>
    <name evidence="3" type="ORF">COA17_12030</name>
</gene>
<dbReference type="InterPro" id="IPR011992">
    <property type="entry name" value="EF-hand-dom_pair"/>
</dbReference>
<evidence type="ECO:0000256" key="1">
    <source>
        <dbReference type="SAM" id="MobiDB-lite"/>
    </source>
</evidence>
<dbReference type="InterPro" id="IPR018247">
    <property type="entry name" value="EF_Hand_1_Ca_BS"/>
</dbReference>
<organism evidence="3 4">
    <name type="scientific">Sphingomonas ginsenosidimutans</name>
    <dbReference type="NCBI Taxonomy" id="862134"/>
    <lineage>
        <taxon>Bacteria</taxon>
        <taxon>Pseudomonadati</taxon>
        <taxon>Pseudomonadota</taxon>
        <taxon>Alphaproteobacteria</taxon>
        <taxon>Sphingomonadales</taxon>
        <taxon>Sphingomonadaceae</taxon>
        <taxon>Sphingomonas</taxon>
    </lineage>
</organism>
<dbReference type="RefSeq" id="WP_096612779.1">
    <property type="nucleotide sequence ID" value="NZ_NWVD01000004.1"/>
</dbReference>
<name>A0A2A4HX12_9SPHN</name>
<protein>
    <submittedName>
        <fullName evidence="3">Histidine kinase</fullName>
    </submittedName>
</protein>
<dbReference type="CDD" id="cd00051">
    <property type="entry name" value="EFh"/>
    <property type="match status" value="1"/>
</dbReference>
<feature type="region of interest" description="Disordered" evidence="1">
    <location>
        <begin position="128"/>
        <end position="157"/>
    </location>
</feature>
<dbReference type="GO" id="GO:0016301">
    <property type="term" value="F:kinase activity"/>
    <property type="evidence" value="ECO:0007669"/>
    <property type="project" value="UniProtKB-KW"/>
</dbReference>
<feature type="region of interest" description="Disordered" evidence="1">
    <location>
        <begin position="40"/>
        <end position="73"/>
    </location>
</feature>
<sequence length="157" mass="17162">MWRYLVGGIGGVAMVAGGWLMWNGAAPSAHGVTALSSPAMAATTAPAPQDAPAVLPEAPERSREQKRFDRYDKDRDARITREEYLASRRKAFAKLDTDGDGRLSFDEWSIKIRERFATADRDRSGTLTAAEFATTAPKRRVPRPACRCPEAPPAADD</sequence>
<evidence type="ECO:0000313" key="3">
    <source>
        <dbReference type="EMBL" id="PCG08910.1"/>
    </source>
</evidence>
<dbReference type="PROSITE" id="PS50222">
    <property type="entry name" value="EF_HAND_2"/>
    <property type="match status" value="1"/>
</dbReference>
<dbReference type="Pfam" id="PF13202">
    <property type="entry name" value="EF-hand_5"/>
    <property type="match status" value="2"/>
</dbReference>
<feature type="compositionally biased region" description="Low complexity" evidence="1">
    <location>
        <begin position="40"/>
        <end position="53"/>
    </location>
</feature>
<keyword evidence="3" id="KW-0808">Transferase</keyword>
<dbReference type="AlphaFoldDB" id="A0A2A4HX12"/>